<reference evidence="7 8" key="1">
    <citation type="journal article" date="2018" name="Vet. Microbiol.">
        <title>Clonal diversity and geographic distribution of methicillin-resistant Staphylococcus pseudintermedius from Australian animals: Discovery of novel sequence types.</title>
        <authorList>
            <person name="Worthing K.A."/>
            <person name="Abraham S."/>
            <person name="Coombs G.W."/>
            <person name="Pang S."/>
            <person name="Saputra S."/>
            <person name="Jordan D."/>
            <person name="Trott D.J."/>
            <person name="Norris J.M."/>
        </authorList>
    </citation>
    <scope>NUCLEOTIDE SEQUENCE [LARGE SCALE GENOMIC DNA]</scope>
    <source>
        <strain evidence="7 8">ST71 3</strain>
    </source>
</reference>
<feature type="domain" description="Helicase ATP-binding" evidence="6">
    <location>
        <begin position="274"/>
        <end position="391"/>
    </location>
</feature>
<keyword evidence="3 7" id="KW-0067">ATP-binding</keyword>
<dbReference type="InterPro" id="IPR033454">
    <property type="entry name" value="RecG_wedge"/>
</dbReference>
<dbReference type="InterPro" id="IPR047112">
    <property type="entry name" value="RecG/Mfd"/>
</dbReference>
<proteinExistence type="predicted"/>
<dbReference type="PANTHER" id="PTHR47964:SF1">
    <property type="entry name" value="ATP-DEPENDENT DNA HELICASE HOMOLOG RECG, CHLOROPLASTIC"/>
    <property type="match status" value="1"/>
</dbReference>
<gene>
    <name evidence="7" type="ORF">DD924_09935</name>
</gene>
<dbReference type="GO" id="GO:0003677">
    <property type="term" value="F:DNA binding"/>
    <property type="evidence" value="ECO:0007669"/>
    <property type="project" value="UniProtKB-KW"/>
</dbReference>
<dbReference type="Gene3D" id="2.40.50.140">
    <property type="entry name" value="Nucleic acid-binding proteins"/>
    <property type="match status" value="1"/>
</dbReference>
<keyword evidence="3 7" id="KW-0547">Nucleotide-binding</keyword>
<protein>
    <submittedName>
        <fullName evidence="7">DNA helicase RecG</fullName>
    </submittedName>
</protein>
<dbReference type="AlphaFoldDB" id="A0A317Z8C6"/>
<dbReference type="Gene3D" id="3.40.50.300">
    <property type="entry name" value="P-loop containing nucleotide triphosphate hydrolases"/>
    <property type="match status" value="1"/>
</dbReference>
<comment type="caution">
    <text evidence="7">The sequence shown here is derived from an EMBL/GenBank/DDBJ whole genome shotgun (WGS) entry which is preliminary data.</text>
</comment>
<dbReference type="GO" id="GO:0005524">
    <property type="term" value="F:ATP binding"/>
    <property type="evidence" value="ECO:0007669"/>
    <property type="project" value="InterPro"/>
</dbReference>
<dbReference type="InterPro" id="IPR011545">
    <property type="entry name" value="DEAD/DEAH_box_helicase_dom"/>
</dbReference>
<evidence type="ECO:0000256" key="4">
    <source>
        <dbReference type="ARBA" id="ARBA00023125"/>
    </source>
</evidence>
<dbReference type="Proteomes" id="UP000246351">
    <property type="component" value="Unassembled WGS sequence"/>
</dbReference>
<evidence type="ECO:0000259" key="6">
    <source>
        <dbReference type="PROSITE" id="PS51192"/>
    </source>
</evidence>
<dbReference type="PANTHER" id="PTHR47964">
    <property type="entry name" value="ATP-DEPENDENT DNA HELICASE HOMOLOG RECG, CHLOROPLASTIC"/>
    <property type="match status" value="1"/>
</dbReference>
<dbReference type="STRING" id="937773.SPSINT_0936"/>
<keyword evidence="1" id="KW-0227">DNA damage</keyword>
<dbReference type="GO" id="GO:0006281">
    <property type="term" value="P:DNA repair"/>
    <property type="evidence" value="ECO:0007669"/>
    <property type="project" value="UniProtKB-KW"/>
</dbReference>
<dbReference type="Pfam" id="PF17191">
    <property type="entry name" value="RecG_wedge"/>
    <property type="match status" value="1"/>
</dbReference>
<feature type="non-terminal residue" evidence="7">
    <location>
        <position position="391"/>
    </location>
</feature>
<keyword evidence="5" id="KW-0234">DNA repair</keyword>
<keyword evidence="3 7" id="KW-0347">Helicase</keyword>
<keyword evidence="2" id="KW-0378">Hydrolase</keyword>
<dbReference type="SUPFAM" id="SSF50249">
    <property type="entry name" value="Nucleic acid-binding proteins"/>
    <property type="match status" value="1"/>
</dbReference>
<dbReference type="EMBL" id="QEIV01000930">
    <property type="protein sequence ID" value="PWZ98108.1"/>
    <property type="molecule type" value="Genomic_DNA"/>
</dbReference>
<dbReference type="Pfam" id="PF00270">
    <property type="entry name" value="DEAD"/>
    <property type="match status" value="1"/>
</dbReference>
<dbReference type="SUPFAM" id="SSF52540">
    <property type="entry name" value="P-loop containing nucleoside triphosphate hydrolases"/>
    <property type="match status" value="1"/>
</dbReference>
<sequence length="391" mass="45006">MTKLNLIENPYALKDIKGLGPKRLAILNEMNIHTIQDLVLYLPTRYEDNTLVDLTTAEDESHVTVRGEVYSTPTVAFFGRNRSKLTVHLMINGIAVKAVFFNQPYLKNKIQLHETVVIKGKWSRRKQEINGQKMFFDLSQLADAQFTPVYRVKEGLKQKTLRDMIQQTLQDITIHEWLPASMREQYKLETLHDTIHALHEAKDQQSLLRARRTFAFTEFFMFELRMQWLNRMEKMSEEAIEVQYDIQQVKTFIETLPFELTEGQKQSVNEIFRDLKAPIRMHRLLQGDVGSGKTVVAAICMYAMKTAGYQSALMVPTEILAEQHAESLVELFGPYMNVALLTGSVKGKKRQLLLERLANGEIDCLIGTHALIQDDVAFHNVGLVITDEQHR</sequence>
<evidence type="ECO:0000256" key="5">
    <source>
        <dbReference type="ARBA" id="ARBA00023204"/>
    </source>
</evidence>
<organism evidence="7 8">
    <name type="scientific">Staphylococcus pseudintermedius</name>
    <dbReference type="NCBI Taxonomy" id="283734"/>
    <lineage>
        <taxon>Bacteria</taxon>
        <taxon>Bacillati</taxon>
        <taxon>Bacillota</taxon>
        <taxon>Bacilli</taxon>
        <taxon>Bacillales</taxon>
        <taxon>Staphylococcaceae</taxon>
        <taxon>Staphylococcus</taxon>
        <taxon>Staphylococcus intermedius group</taxon>
    </lineage>
</organism>
<dbReference type="InterPro" id="IPR027417">
    <property type="entry name" value="P-loop_NTPase"/>
</dbReference>
<evidence type="ECO:0000256" key="2">
    <source>
        <dbReference type="ARBA" id="ARBA00022801"/>
    </source>
</evidence>
<evidence type="ECO:0000313" key="7">
    <source>
        <dbReference type="EMBL" id="PWZ98108.1"/>
    </source>
</evidence>
<evidence type="ECO:0000256" key="3">
    <source>
        <dbReference type="ARBA" id="ARBA00022806"/>
    </source>
</evidence>
<dbReference type="SMART" id="SM00487">
    <property type="entry name" value="DEXDc"/>
    <property type="match status" value="1"/>
</dbReference>
<dbReference type="InterPro" id="IPR014001">
    <property type="entry name" value="Helicase_ATP-bd"/>
</dbReference>
<evidence type="ECO:0000256" key="1">
    <source>
        <dbReference type="ARBA" id="ARBA00022763"/>
    </source>
</evidence>
<accession>A0A317Z8C6</accession>
<dbReference type="GO" id="GO:0003678">
    <property type="term" value="F:DNA helicase activity"/>
    <property type="evidence" value="ECO:0007669"/>
    <property type="project" value="TreeGrafter"/>
</dbReference>
<name>A0A317Z8C6_STAPS</name>
<dbReference type="GO" id="GO:0016787">
    <property type="term" value="F:hydrolase activity"/>
    <property type="evidence" value="ECO:0007669"/>
    <property type="project" value="UniProtKB-KW"/>
</dbReference>
<dbReference type="PROSITE" id="PS51192">
    <property type="entry name" value="HELICASE_ATP_BIND_1"/>
    <property type="match status" value="1"/>
</dbReference>
<dbReference type="CDD" id="cd04488">
    <property type="entry name" value="RecG_wedge_OBF"/>
    <property type="match status" value="1"/>
</dbReference>
<dbReference type="InterPro" id="IPR012340">
    <property type="entry name" value="NA-bd_OB-fold"/>
</dbReference>
<keyword evidence="4" id="KW-0238">DNA-binding</keyword>
<evidence type="ECO:0000313" key="8">
    <source>
        <dbReference type="Proteomes" id="UP000246351"/>
    </source>
</evidence>